<feature type="region of interest" description="Disordered" evidence="1">
    <location>
        <begin position="1"/>
        <end position="39"/>
    </location>
</feature>
<proteinExistence type="predicted"/>
<feature type="region of interest" description="Disordered" evidence="1">
    <location>
        <begin position="172"/>
        <end position="210"/>
    </location>
</feature>
<organism evidence="2">
    <name type="scientific">Streptomyces tendae</name>
    <dbReference type="NCBI Taxonomy" id="1932"/>
    <lineage>
        <taxon>Bacteria</taxon>
        <taxon>Bacillati</taxon>
        <taxon>Actinomycetota</taxon>
        <taxon>Actinomycetes</taxon>
        <taxon>Kitasatosporales</taxon>
        <taxon>Streptomycetaceae</taxon>
        <taxon>Streptomyces</taxon>
    </lineage>
</organism>
<sequence length="672" mass="75162">MSARDDIPTTGARSLGTSPSDSTPPETRPVEITATVPTGPPPAWAVLQRHLFDELDGAWRLFSDRYTEPDGRLRFSGTIPDRDGADDFYEAFFNWPALYRLGGADDLLPAVKRHWEGVTAQLTELGLYRNEFERGYDWFHQGEALLMFYGICAADPTDQRFRERARRFAEQYLPGSTTGNYDPATRTLRSPHNGSDGPRPGLGPQWDDRFGHEQRGMRPYGLPLRDVPGITSWQDLADEDNAVRMGHAMRDRLGRGDTAVDLAATALVVNAWLYDHDPRLADWVLEYVDAWRERAAAAGVMPDNVGPSGKVGEDHGGRWYGGHYGWTWPHGVHSIGAATLVGAISAGMLGRADARLDLARRPLDQVWEQRRTAMPYDTGATRRPGWAHALGLGEGRTVNALPTRVGPEGWFDHQPAQVAYWTWLWWFGMCDEDRARLERVREHSGYDWREVHAFRDKEEAGHEAPWLAYLDGDNPDYPERALRMALAQVAHRTALMTAEATDTDDLDLHKWQRVNPVVTEVLTQLTTGAPQTLYNGGLPLARVRYDDLDAARPGLPRDVAALVEHLDAVGTTVQLVNLSAVHTRRLRLLAGGFGEHLITEAHWTGGGEHCPGDSHDHHLPAGPETEHSAPVDDNGLHIVLPPGRRIRLRLDMRLNARPFAHHTSPTTFRRTR</sequence>
<dbReference type="Pfam" id="PF26099">
    <property type="entry name" value="DUF8034"/>
    <property type="match status" value="1"/>
</dbReference>
<name>A0A6B3R101_STRTE</name>
<feature type="compositionally biased region" description="Polar residues" evidence="1">
    <location>
        <begin position="11"/>
        <end position="25"/>
    </location>
</feature>
<evidence type="ECO:0000256" key="1">
    <source>
        <dbReference type="SAM" id="MobiDB-lite"/>
    </source>
</evidence>
<dbReference type="InterPro" id="IPR058347">
    <property type="entry name" value="DUF8034"/>
</dbReference>
<evidence type="ECO:0000313" key="2">
    <source>
        <dbReference type="EMBL" id="NEV91921.1"/>
    </source>
</evidence>
<reference evidence="2" key="1">
    <citation type="journal article" date="2020" name="Microorganisms">
        <title>Isolation, Genomic and Metabolomic Characterization of Streptomyces tendae VITAKN with Quorum Sensing Inhibitory Activity from Southern India.</title>
        <authorList>
            <person name="Ishaque N.M."/>
            <person name="Burgsdorf I."/>
            <person name="Limlingan Malit J.J."/>
            <person name="Saha S."/>
            <person name="Teta R."/>
            <person name="Ewe D."/>
            <person name="Kannabiran K."/>
            <person name="Hrouzek P."/>
            <person name="Steindler L."/>
            <person name="Costantino V."/>
            <person name="Saurav K."/>
        </authorList>
    </citation>
    <scope>NUCLEOTIDE SEQUENCE</scope>
    <source>
        <strain evidence="2">VITAKN</strain>
    </source>
</reference>
<comment type="caution">
    <text evidence="2">The sequence shown here is derived from an EMBL/GenBank/DDBJ whole genome shotgun (WGS) entry which is preliminary data.</text>
</comment>
<dbReference type="EMBL" id="JAAIFS010000011">
    <property type="protein sequence ID" value="NEV91921.1"/>
    <property type="molecule type" value="Genomic_DNA"/>
</dbReference>
<accession>A0A6B3R101</accession>
<feature type="region of interest" description="Disordered" evidence="1">
    <location>
        <begin position="608"/>
        <end position="636"/>
    </location>
</feature>
<feature type="compositionally biased region" description="Basic and acidic residues" evidence="1">
    <location>
        <begin position="610"/>
        <end position="630"/>
    </location>
</feature>
<dbReference type="RefSeq" id="WP_164460911.1">
    <property type="nucleotide sequence ID" value="NZ_JAAIFS010000011.1"/>
</dbReference>
<dbReference type="AlphaFoldDB" id="A0A6B3R101"/>
<gene>
    <name evidence="2" type="ORF">GUR47_35390</name>
</gene>
<protein>
    <submittedName>
        <fullName evidence="2">Uncharacterized protein</fullName>
    </submittedName>
</protein>